<dbReference type="Pfam" id="PF00512">
    <property type="entry name" value="HisKA"/>
    <property type="match status" value="1"/>
</dbReference>
<dbReference type="Gene3D" id="1.10.287.130">
    <property type="match status" value="1"/>
</dbReference>
<dbReference type="InterPro" id="IPR001789">
    <property type="entry name" value="Sig_transdc_resp-reg_receiver"/>
</dbReference>
<name>A0A261UNR7_9BORD</name>
<dbReference type="SUPFAM" id="SSF47384">
    <property type="entry name" value="Homodimeric domain of signal transducing histidine kinase"/>
    <property type="match status" value="1"/>
</dbReference>
<dbReference type="Proteomes" id="UP000215767">
    <property type="component" value="Unassembled WGS sequence"/>
</dbReference>
<comment type="caution">
    <text evidence="7">The sequence shown here is derived from an EMBL/GenBank/DDBJ whole genome shotgun (WGS) entry which is preliminary data.</text>
</comment>
<dbReference type="GO" id="GO:0000155">
    <property type="term" value="F:phosphorelay sensor kinase activity"/>
    <property type="evidence" value="ECO:0007669"/>
    <property type="project" value="InterPro"/>
</dbReference>
<dbReference type="Pfam" id="PF02518">
    <property type="entry name" value="HATPase_c"/>
    <property type="match status" value="1"/>
</dbReference>
<dbReference type="InterPro" id="IPR036890">
    <property type="entry name" value="HATPase_C_sf"/>
</dbReference>
<evidence type="ECO:0000256" key="4">
    <source>
        <dbReference type="PROSITE-ProRule" id="PRU00169"/>
    </source>
</evidence>
<evidence type="ECO:0000259" key="5">
    <source>
        <dbReference type="PROSITE" id="PS50109"/>
    </source>
</evidence>
<dbReference type="SMART" id="SM00448">
    <property type="entry name" value="REC"/>
    <property type="match status" value="1"/>
</dbReference>
<reference evidence="8" key="1">
    <citation type="submission" date="2017-05" db="EMBL/GenBank/DDBJ databases">
        <title>Complete and WGS of Bordetella genogroups.</title>
        <authorList>
            <person name="Spilker T."/>
            <person name="Lipuma J."/>
        </authorList>
    </citation>
    <scope>NUCLEOTIDE SEQUENCE [LARGE SCALE GENOMIC DNA]</scope>
    <source>
        <strain evidence="8">AU8856</strain>
    </source>
</reference>
<evidence type="ECO:0000259" key="6">
    <source>
        <dbReference type="PROSITE" id="PS50110"/>
    </source>
</evidence>
<sequence length="411" mass="45311">MCRPCRPAPLRWPGPTASWTNSRWRARWPIWAKPLGKTGTRTVTENVNILVVDDIEQNLVAVEALLARPGIQVLQARSGVQALELLLVNEVALALIDVQMPEMNGFELAELIRGSERTRSVPLIFLTAGTKEREAHFRGYEAGAVDFLYKPLDADVLISKVNVFVEMHNQKKVMARQLEELRQALTLNEMFTAVLGHDLRNPLSAVLHGSELLLRGSDDPKVRTNAQRIRFSAGRMARMVEQLLDVARIRSNGLALQWVRADYASVCRAIVDEIADPAQRERVQLRIEGDTHGDIDVDRFSQVVSNLLGNALQHGDPAHPVVMRIDGQAPARIVVQVANQGVIPAALLPDLFNPFQASMESRLSKNGLGLGLYIVKKFIDAHGGTVAVRSTASEGTAFDIVMPRERAAGAT</sequence>
<feature type="modified residue" description="4-aspartylphosphate" evidence="4">
    <location>
        <position position="97"/>
    </location>
</feature>
<dbReference type="InterPro" id="IPR005467">
    <property type="entry name" value="His_kinase_dom"/>
</dbReference>
<protein>
    <recommendedName>
        <fullName evidence="2">histidine kinase</fullName>
        <ecNumber evidence="2">2.7.13.3</ecNumber>
    </recommendedName>
</protein>
<dbReference type="InterPro" id="IPR004358">
    <property type="entry name" value="Sig_transdc_His_kin-like_C"/>
</dbReference>
<evidence type="ECO:0000256" key="1">
    <source>
        <dbReference type="ARBA" id="ARBA00000085"/>
    </source>
</evidence>
<dbReference type="CDD" id="cd00082">
    <property type="entry name" value="HisKA"/>
    <property type="match status" value="1"/>
</dbReference>
<dbReference type="InterPro" id="IPR036097">
    <property type="entry name" value="HisK_dim/P_sf"/>
</dbReference>
<dbReference type="AlphaFoldDB" id="A0A261UNR7"/>
<feature type="domain" description="Histidine kinase" evidence="5">
    <location>
        <begin position="194"/>
        <end position="406"/>
    </location>
</feature>
<dbReference type="EC" id="2.7.13.3" evidence="2"/>
<dbReference type="InterPro" id="IPR003594">
    <property type="entry name" value="HATPase_dom"/>
</dbReference>
<comment type="catalytic activity">
    <reaction evidence="1">
        <text>ATP + protein L-histidine = ADP + protein N-phospho-L-histidine.</text>
        <dbReference type="EC" id="2.7.13.3"/>
    </reaction>
</comment>
<dbReference type="PRINTS" id="PR00344">
    <property type="entry name" value="BCTRLSENSOR"/>
</dbReference>
<dbReference type="SUPFAM" id="SSF52172">
    <property type="entry name" value="CheY-like"/>
    <property type="match status" value="1"/>
</dbReference>
<keyword evidence="7" id="KW-0418">Kinase</keyword>
<evidence type="ECO:0000313" key="8">
    <source>
        <dbReference type="Proteomes" id="UP000215767"/>
    </source>
</evidence>
<dbReference type="SUPFAM" id="SSF55874">
    <property type="entry name" value="ATPase domain of HSP90 chaperone/DNA topoisomerase II/histidine kinase"/>
    <property type="match status" value="1"/>
</dbReference>
<dbReference type="PANTHER" id="PTHR43547:SF2">
    <property type="entry name" value="HYBRID SIGNAL TRANSDUCTION HISTIDINE KINASE C"/>
    <property type="match status" value="1"/>
</dbReference>
<dbReference type="PROSITE" id="PS50110">
    <property type="entry name" value="RESPONSE_REGULATORY"/>
    <property type="match status" value="1"/>
</dbReference>
<organism evidence="7 8">
    <name type="scientific">Bordetella genomosp. 11</name>
    <dbReference type="NCBI Taxonomy" id="1416808"/>
    <lineage>
        <taxon>Bacteria</taxon>
        <taxon>Pseudomonadati</taxon>
        <taxon>Pseudomonadota</taxon>
        <taxon>Betaproteobacteria</taxon>
        <taxon>Burkholderiales</taxon>
        <taxon>Alcaligenaceae</taxon>
        <taxon>Bordetella</taxon>
    </lineage>
</organism>
<evidence type="ECO:0000256" key="3">
    <source>
        <dbReference type="ARBA" id="ARBA00022553"/>
    </source>
</evidence>
<dbReference type="Pfam" id="PF00072">
    <property type="entry name" value="Response_reg"/>
    <property type="match status" value="1"/>
</dbReference>
<dbReference type="Gene3D" id="3.40.50.2300">
    <property type="match status" value="1"/>
</dbReference>
<accession>A0A261UNR7</accession>
<keyword evidence="3 4" id="KW-0597">Phosphoprotein</keyword>
<gene>
    <name evidence="7" type="ORF">CAL28_23845</name>
</gene>
<evidence type="ECO:0000313" key="7">
    <source>
        <dbReference type="EMBL" id="OZI63544.1"/>
    </source>
</evidence>
<feature type="domain" description="Response regulatory" evidence="6">
    <location>
        <begin position="48"/>
        <end position="165"/>
    </location>
</feature>
<dbReference type="CDD" id="cd00075">
    <property type="entry name" value="HATPase"/>
    <property type="match status" value="1"/>
</dbReference>
<evidence type="ECO:0000256" key="2">
    <source>
        <dbReference type="ARBA" id="ARBA00012438"/>
    </source>
</evidence>
<proteinExistence type="predicted"/>
<dbReference type="InterPro" id="IPR011006">
    <property type="entry name" value="CheY-like_superfamily"/>
</dbReference>
<dbReference type="EMBL" id="NEVS01000004">
    <property type="protein sequence ID" value="OZI63544.1"/>
    <property type="molecule type" value="Genomic_DNA"/>
</dbReference>
<dbReference type="Gene3D" id="3.30.565.10">
    <property type="entry name" value="Histidine kinase-like ATPase, C-terminal domain"/>
    <property type="match status" value="1"/>
</dbReference>
<dbReference type="SMART" id="SM00387">
    <property type="entry name" value="HATPase_c"/>
    <property type="match status" value="1"/>
</dbReference>
<dbReference type="SMART" id="SM00388">
    <property type="entry name" value="HisKA"/>
    <property type="match status" value="1"/>
</dbReference>
<dbReference type="InterPro" id="IPR003661">
    <property type="entry name" value="HisK_dim/P_dom"/>
</dbReference>
<dbReference type="OrthoDB" id="9812260at2"/>
<dbReference type="PANTHER" id="PTHR43547">
    <property type="entry name" value="TWO-COMPONENT HISTIDINE KINASE"/>
    <property type="match status" value="1"/>
</dbReference>
<dbReference type="PROSITE" id="PS50109">
    <property type="entry name" value="HIS_KIN"/>
    <property type="match status" value="1"/>
</dbReference>
<keyword evidence="8" id="KW-1185">Reference proteome</keyword>
<keyword evidence="7" id="KW-0808">Transferase</keyword>